<dbReference type="InterPro" id="IPR018827">
    <property type="entry name" value="YTP1_C"/>
</dbReference>
<evidence type="ECO:0008006" key="7">
    <source>
        <dbReference type="Google" id="ProtNLM"/>
    </source>
</evidence>
<dbReference type="PANTHER" id="PTHR31685">
    <property type="entry name" value="INTEGRAL MEMBRANE PROTEIN (AFU_ORTHOLOGUE AFUA_6G12730)-RELATED"/>
    <property type="match status" value="1"/>
</dbReference>
<name>A0AAN6GFD2_9BASI</name>
<feature type="compositionally biased region" description="Basic and acidic residues" evidence="1">
    <location>
        <begin position="78"/>
        <end position="108"/>
    </location>
</feature>
<dbReference type="Pfam" id="PF10355">
    <property type="entry name" value="Ytp1"/>
    <property type="match status" value="1"/>
</dbReference>
<dbReference type="PANTHER" id="PTHR31685:SF3">
    <property type="entry name" value="INTEGRAL MEMBRANE PROTEIN (AFU_ORTHOLOGUE AFUA_6G12730)"/>
    <property type="match status" value="1"/>
</dbReference>
<feature type="compositionally biased region" description="Polar residues" evidence="1">
    <location>
        <begin position="984"/>
        <end position="996"/>
    </location>
</feature>
<protein>
    <recommendedName>
        <fullName evidence="7">Protein YTP1-like C-terminal domain-containing protein</fullName>
    </recommendedName>
</protein>
<evidence type="ECO:0000313" key="5">
    <source>
        <dbReference type="EMBL" id="KAK0538437.1"/>
    </source>
</evidence>
<evidence type="ECO:0000256" key="2">
    <source>
        <dbReference type="SAM" id="Phobius"/>
    </source>
</evidence>
<feature type="transmembrane region" description="Helical" evidence="2">
    <location>
        <begin position="265"/>
        <end position="286"/>
    </location>
</feature>
<feature type="domain" description="DUF2427" evidence="3">
    <location>
        <begin position="256"/>
        <end position="348"/>
    </location>
</feature>
<feature type="compositionally biased region" description="Polar residues" evidence="1">
    <location>
        <begin position="496"/>
        <end position="507"/>
    </location>
</feature>
<feature type="transmembrane region" description="Helical" evidence="2">
    <location>
        <begin position="631"/>
        <end position="648"/>
    </location>
</feature>
<feature type="region of interest" description="Disordered" evidence="1">
    <location>
        <begin position="439"/>
        <end position="476"/>
    </location>
</feature>
<feature type="region of interest" description="Disordered" evidence="1">
    <location>
        <begin position="35"/>
        <end position="169"/>
    </location>
</feature>
<sequence>MGDASGRRTRGKRRVVNLVQAAGLAALALGAVQRTQHGAHAAAVDRWTERSDHGGRGSGSRSGSARLVVASSSKLVLRHGDHGHDEEDKAEEEHQHEHEHEHPHDEHAHMHHHENSASGSIPYANFTHEHGPWTEAQNLPDPWTAGPLLMPIPPPPPGQWGGHHHHGDAPALTEFNETALFYSKSAAPLSYIEWDMNWGPARINELRRFVAAGEAETDGVALMGAVDGRWRKLFDEWDPVKRVALNKQMKSFVEHQDPARHAGLMAAHVAGCIIACFILLPITLAFRAANSSLAPLSALAYLVTLFFSLCLGGLYKALSPPLFAPNSHGKMGWALFWISSVVFAFDIVRLVRQIASIFVGPRAVNSGGGRWRSLWSRMSGASTSGVNGIALNEYYSPAEEERMLQTTHSEEDAEEVVTLAKNIEDNDGHAAYHHHSVGYQPRPVQRNGSHSSSASSSRTAEDGACPSPTGTLVGTPRGSLAHATFASLPWLKNHISRSASPSSSQDETMGPDAEKNADGAGGRVGRGPVRQHRRGLSSISTLWEREASPERDAAFSLSPTTPARPDSATLSPKTRRQTTFGKIVRYTHVTVARALPILAFAASYTGLTVYTGACRAGTINGCAAHGIKGGIFFWFGLLTFGRYIGAYADHGWAWNARPKSSKVPSAEFVESLVIFTYGATNTWMERFGAKPGEPYSVKQVQHISIAVMYWFAGLVGMMIETKWTKRLLGVPIALTHPSARPHPADRRGELRDEDEVELDAEEYARELMDAQRQPPSYAGSFNPFPALCIGVTGVAMAAHHQDYVYEVEVHALWGNLLAAFAVLRCLTYFFLYLRPPSTSILPGRPPTEALASFALACGGLVFMLSSEEVSFLAMRTGWSDIMMITNVTVAAVCLVFCGIAGMFILKAWAVKRELGRDRARGRAVPTSGRGAISLRNGAGAEARRGFHARVAARAATATAASAAVPVFVVGEDGEEEDVAPHAAPTSSGGVLTSSPDSLPVEMRTTPAHARI</sequence>
<comment type="caution">
    <text evidence="5">The sequence shown here is derived from an EMBL/GenBank/DDBJ whole genome shotgun (WGS) entry which is preliminary data.</text>
</comment>
<organism evidence="5 6">
    <name type="scientific">Tilletia horrida</name>
    <dbReference type="NCBI Taxonomy" id="155126"/>
    <lineage>
        <taxon>Eukaryota</taxon>
        <taxon>Fungi</taxon>
        <taxon>Dikarya</taxon>
        <taxon>Basidiomycota</taxon>
        <taxon>Ustilaginomycotina</taxon>
        <taxon>Exobasidiomycetes</taxon>
        <taxon>Tilletiales</taxon>
        <taxon>Tilletiaceae</taxon>
        <taxon>Tilletia</taxon>
    </lineage>
</organism>
<dbReference type="EMBL" id="JAPDMQ010000045">
    <property type="protein sequence ID" value="KAK0538437.1"/>
    <property type="molecule type" value="Genomic_DNA"/>
</dbReference>
<gene>
    <name evidence="5" type="ORF">OC842_001313</name>
</gene>
<feature type="transmembrane region" description="Helical" evidence="2">
    <location>
        <begin position="845"/>
        <end position="864"/>
    </location>
</feature>
<feature type="transmembrane region" description="Helical" evidence="2">
    <location>
        <begin position="884"/>
        <end position="908"/>
    </location>
</feature>
<feature type="region of interest" description="Disordered" evidence="1">
    <location>
        <begin position="496"/>
        <end position="574"/>
    </location>
</feature>
<reference evidence="5" key="1">
    <citation type="journal article" date="2023" name="PhytoFront">
        <title>Draft Genome Resources of Seven Strains of Tilletia horrida, Causal Agent of Kernel Smut of Rice.</title>
        <authorList>
            <person name="Khanal S."/>
            <person name="Antony Babu S."/>
            <person name="Zhou X.G."/>
        </authorList>
    </citation>
    <scope>NUCLEOTIDE SEQUENCE</scope>
    <source>
        <strain evidence="5">TX3</strain>
    </source>
</reference>
<keyword evidence="2" id="KW-0812">Transmembrane</keyword>
<proteinExistence type="predicted"/>
<dbReference type="Pfam" id="PF10348">
    <property type="entry name" value="DUF2427"/>
    <property type="match status" value="1"/>
</dbReference>
<keyword evidence="6" id="KW-1185">Reference proteome</keyword>
<feature type="region of interest" description="Disordered" evidence="1">
    <location>
        <begin position="975"/>
        <end position="1011"/>
    </location>
</feature>
<dbReference type="AlphaFoldDB" id="A0AAN6GFD2"/>
<feature type="transmembrane region" description="Helical" evidence="2">
    <location>
        <begin position="298"/>
        <end position="318"/>
    </location>
</feature>
<feature type="transmembrane region" description="Helical" evidence="2">
    <location>
        <begin position="330"/>
        <end position="348"/>
    </location>
</feature>
<evidence type="ECO:0000259" key="4">
    <source>
        <dbReference type="Pfam" id="PF10355"/>
    </source>
</evidence>
<feature type="compositionally biased region" description="Basic and acidic residues" evidence="1">
    <location>
        <begin position="543"/>
        <end position="553"/>
    </location>
</feature>
<feature type="compositionally biased region" description="Basic and acidic residues" evidence="1">
    <location>
        <begin position="46"/>
        <end position="55"/>
    </location>
</feature>
<dbReference type="Proteomes" id="UP001176521">
    <property type="component" value="Unassembled WGS sequence"/>
</dbReference>
<accession>A0AAN6GFD2</accession>
<evidence type="ECO:0000256" key="1">
    <source>
        <dbReference type="SAM" id="MobiDB-lite"/>
    </source>
</evidence>
<keyword evidence="2" id="KW-0472">Membrane</keyword>
<keyword evidence="2" id="KW-1133">Transmembrane helix</keyword>
<feature type="transmembrane region" description="Helical" evidence="2">
    <location>
        <begin position="781"/>
        <end position="800"/>
    </location>
</feature>
<dbReference type="InterPro" id="IPR018825">
    <property type="entry name" value="DUF2427"/>
</dbReference>
<feature type="transmembrane region" description="Helical" evidence="2">
    <location>
        <begin position="812"/>
        <end position="833"/>
    </location>
</feature>
<feature type="domain" description="Protein YTP1-like C-terminal" evidence="4">
    <location>
        <begin position="599"/>
        <end position="906"/>
    </location>
</feature>
<evidence type="ECO:0000313" key="6">
    <source>
        <dbReference type="Proteomes" id="UP001176521"/>
    </source>
</evidence>
<evidence type="ECO:0000259" key="3">
    <source>
        <dbReference type="Pfam" id="PF10348"/>
    </source>
</evidence>